<dbReference type="SMART" id="SM00384">
    <property type="entry name" value="AT_hook"/>
    <property type="match status" value="2"/>
</dbReference>
<comment type="function">
    <text evidence="1 2">Transcription factor that specifically binds AT-rich DNA sequences related to the nuclear matrix attachment regions (MARs).</text>
</comment>
<comment type="domain">
    <text evidence="2">The PPC domain mediates interactions between AHL proteins.</text>
</comment>
<name>A0A8D6ZRA0_MUSAM</name>
<dbReference type="PANTHER" id="PTHR31500">
    <property type="entry name" value="AT-HOOK MOTIF NUCLEAR-LOCALIZED PROTEIN 9"/>
    <property type="match status" value="1"/>
</dbReference>
<dbReference type="GO" id="GO:0003680">
    <property type="term" value="F:minor groove of adenine-thymine-rich DNA binding"/>
    <property type="evidence" value="ECO:0007669"/>
    <property type="project" value="UniProtKB-UniRule"/>
</dbReference>
<dbReference type="GO" id="GO:0005634">
    <property type="term" value="C:nucleus"/>
    <property type="evidence" value="ECO:0007669"/>
    <property type="project" value="UniProtKB-SubCell"/>
</dbReference>
<evidence type="ECO:0000256" key="1">
    <source>
        <dbReference type="ARBA" id="ARBA00003687"/>
    </source>
</evidence>
<dbReference type="PROSITE" id="PS51742">
    <property type="entry name" value="PPC"/>
    <property type="match status" value="1"/>
</dbReference>
<evidence type="ECO:0000256" key="3">
    <source>
        <dbReference type="SAM" id="MobiDB-lite"/>
    </source>
</evidence>
<feature type="compositionally biased region" description="Gly residues" evidence="3">
    <location>
        <begin position="65"/>
        <end position="78"/>
    </location>
</feature>
<keyword evidence="2" id="KW-0238">DNA-binding</keyword>
<dbReference type="InterPro" id="IPR039605">
    <property type="entry name" value="AHL"/>
</dbReference>
<dbReference type="InterPro" id="IPR017956">
    <property type="entry name" value="AT_hook_DNA-bd_motif"/>
</dbReference>
<dbReference type="EMBL" id="HG996474">
    <property type="protein sequence ID" value="CAG1834933.1"/>
    <property type="molecule type" value="Genomic_DNA"/>
</dbReference>
<feature type="compositionally biased region" description="Polar residues" evidence="3">
    <location>
        <begin position="367"/>
        <end position="388"/>
    </location>
</feature>
<sequence length="388" mass="39029">MEVRSEPGIMPAREPFSSGMQKSPAQAPPAIQSMRLAFTPDGTAIYKPITSTSPPPPAPAPAPYQGGGGGGGTTGSGVEGPSPMMAPHGLNITMGEPVKRKRGRPRKYGPDGTMALALIPTSAAASGAPGGGGFSLSPTGTTNRASSADPSKKARGRPPGSGKKQQMAALGSAGIGFTPHVITVKTGESTSLVASVTVLFVRYCVCSHMIFIDVSSKIMSFSQHGPRAVCILSANGAISNVTLRQAATSGGTVTYEGRFEILSLSGSFLLSESGGQRSRTGGLSVSLAGPDGRVLGGGVAGLLTAASPVQVVVGSFIAGKKEPKQVNNPLEPMSAPGKLAPVPAPAPSSPTSRGTLSESSGGPGSPLNQSMGTCNNNNQQGLSNMPWK</sequence>
<organism evidence="5">
    <name type="scientific">Musa acuminata subsp. malaccensis</name>
    <name type="common">Wild banana</name>
    <name type="synonym">Musa malaccensis</name>
    <dbReference type="NCBI Taxonomy" id="214687"/>
    <lineage>
        <taxon>Eukaryota</taxon>
        <taxon>Viridiplantae</taxon>
        <taxon>Streptophyta</taxon>
        <taxon>Embryophyta</taxon>
        <taxon>Tracheophyta</taxon>
        <taxon>Spermatophyta</taxon>
        <taxon>Magnoliopsida</taxon>
        <taxon>Liliopsida</taxon>
        <taxon>Zingiberales</taxon>
        <taxon>Musaceae</taxon>
        <taxon>Musa</taxon>
    </lineage>
</organism>
<feature type="domain" description="PPC" evidence="4">
    <location>
        <begin position="196"/>
        <end position="336"/>
    </location>
</feature>
<feature type="region of interest" description="Disordered" evidence="3">
    <location>
        <begin position="127"/>
        <end position="168"/>
    </location>
</feature>
<feature type="compositionally biased region" description="Polar residues" evidence="3">
    <location>
        <begin position="138"/>
        <end position="149"/>
    </location>
</feature>
<comment type="subcellular location">
    <subcellularLocation>
        <location evidence="2">Nucleus</location>
    </subcellularLocation>
</comment>
<evidence type="ECO:0000256" key="2">
    <source>
        <dbReference type="RuleBase" id="RU367031"/>
    </source>
</evidence>
<dbReference type="Gene3D" id="3.30.1330.80">
    <property type="entry name" value="Hypothetical protein, similar to alpha- acetolactate decarboxylase, domain 2"/>
    <property type="match status" value="1"/>
</dbReference>
<dbReference type="AlphaFoldDB" id="A0A8D6ZRA0"/>
<protein>
    <recommendedName>
        <fullName evidence="2">AT-hook motif nuclear-localized protein</fullName>
    </recommendedName>
</protein>
<evidence type="ECO:0000259" key="4">
    <source>
        <dbReference type="PROSITE" id="PS51742"/>
    </source>
</evidence>
<gene>
    <name evidence="5" type="ORF">GSMUA_230380.1</name>
</gene>
<dbReference type="PANTHER" id="PTHR31500:SF57">
    <property type="entry name" value="AT-HOOK MOTIF NUCLEAR-LOCALIZED PROTEIN 10"/>
    <property type="match status" value="1"/>
</dbReference>
<feature type="compositionally biased region" description="Pro residues" evidence="3">
    <location>
        <begin position="53"/>
        <end position="62"/>
    </location>
</feature>
<evidence type="ECO:0000313" key="5">
    <source>
        <dbReference type="EMBL" id="CAG1834933.1"/>
    </source>
</evidence>
<reference evidence="5" key="1">
    <citation type="submission" date="2021-03" db="EMBL/GenBank/DDBJ databases">
        <authorList>
            <consortium name="Genoscope - CEA"/>
            <person name="William W."/>
        </authorList>
    </citation>
    <scope>NUCLEOTIDE SEQUENCE</scope>
    <source>
        <strain evidence="5">Doubled-haploid Pahang</strain>
    </source>
</reference>
<proteinExistence type="predicted"/>
<dbReference type="Pfam" id="PF03479">
    <property type="entry name" value="PCC"/>
    <property type="match status" value="1"/>
</dbReference>
<keyword evidence="2" id="KW-0539">Nucleus</keyword>
<dbReference type="InterPro" id="IPR005175">
    <property type="entry name" value="PPC_dom"/>
</dbReference>
<dbReference type="CDD" id="cd11378">
    <property type="entry name" value="DUF296"/>
    <property type="match status" value="1"/>
</dbReference>
<feature type="region of interest" description="Disordered" evidence="3">
    <location>
        <begin position="1"/>
        <end position="113"/>
    </location>
</feature>
<accession>A0A8D6ZRA0</accession>
<dbReference type="SUPFAM" id="SSF117856">
    <property type="entry name" value="AF0104/ALDC/Ptd012-like"/>
    <property type="match status" value="1"/>
</dbReference>
<feature type="region of interest" description="Disordered" evidence="3">
    <location>
        <begin position="323"/>
        <end position="388"/>
    </location>
</feature>
<keyword evidence="2" id="KW-0804">Transcription</keyword>
<keyword evidence="2" id="KW-0805">Transcription regulation</keyword>